<dbReference type="EMBL" id="SIDB01000009">
    <property type="protein sequence ID" value="KAI3428424.1"/>
    <property type="molecule type" value="Genomic_DNA"/>
</dbReference>
<evidence type="ECO:0000256" key="1">
    <source>
        <dbReference type="SAM" id="MobiDB-lite"/>
    </source>
</evidence>
<feature type="compositionally biased region" description="Polar residues" evidence="1">
    <location>
        <begin position="25"/>
        <end position="37"/>
    </location>
</feature>
<dbReference type="Pfam" id="PF12452">
    <property type="entry name" value="DUF3685"/>
    <property type="match status" value="1"/>
</dbReference>
<proteinExistence type="predicted"/>
<feature type="region of interest" description="Disordered" evidence="1">
    <location>
        <begin position="386"/>
        <end position="454"/>
    </location>
</feature>
<organism evidence="2 3">
    <name type="scientific">Chlorella vulgaris</name>
    <name type="common">Green alga</name>
    <dbReference type="NCBI Taxonomy" id="3077"/>
    <lineage>
        <taxon>Eukaryota</taxon>
        <taxon>Viridiplantae</taxon>
        <taxon>Chlorophyta</taxon>
        <taxon>core chlorophytes</taxon>
        <taxon>Trebouxiophyceae</taxon>
        <taxon>Chlorellales</taxon>
        <taxon>Chlorellaceae</taxon>
        <taxon>Chlorella clade</taxon>
        <taxon>Chlorella</taxon>
    </lineage>
</organism>
<feature type="region of interest" description="Disordered" evidence="1">
    <location>
        <begin position="242"/>
        <end position="279"/>
    </location>
</feature>
<comment type="caution">
    <text evidence="2">The sequence shown here is derived from an EMBL/GenBank/DDBJ whole genome shotgun (WGS) entry which is preliminary data.</text>
</comment>
<dbReference type="PANTHER" id="PTHR36807">
    <property type="entry name" value="PHOSPHOGLYCOLATE PHOSPHATASE"/>
    <property type="match status" value="1"/>
</dbReference>
<feature type="compositionally biased region" description="Low complexity" evidence="1">
    <location>
        <begin position="248"/>
        <end position="278"/>
    </location>
</feature>
<reference evidence="2" key="2">
    <citation type="submission" date="2020-11" db="EMBL/GenBank/DDBJ databases">
        <authorList>
            <person name="Cecchin M."/>
            <person name="Marcolungo L."/>
            <person name="Rossato M."/>
            <person name="Girolomoni L."/>
            <person name="Cosentino E."/>
            <person name="Cuine S."/>
            <person name="Li-Beisson Y."/>
            <person name="Delledonne M."/>
            <person name="Ballottari M."/>
        </authorList>
    </citation>
    <scope>NUCLEOTIDE SEQUENCE</scope>
    <source>
        <strain evidence="2">211/11P</strain>
        <tissue evidence="2">Whole cell</tissue>
    </source>
</reference>
<dbReference type="AlphaFoldDB" id="A0A9D4TKV3"/>
<dbReference type="InterPro" id="IPR022552">
    <property type="entry name" value="UPF_Ycf55"/>
</dbReference>
<feature type="region of interest" description="Disordered" evidence="1">
    <location>
        <begin position="175"/>
        <end position="200"/>
    </location>
</feature>
<reference evidence="2" key="1">
    <citation type="journal article" date="2019" name="Plant J.">
        <title>Chlorella vulgaris genome assembly and annotation reveals the molecular basis for metabolic acclimation to high light conditions.</title>
        <authorList>
            <person name="Cecchin M."/>
            <person name="Marcolungo L."/>
            <person name="Rossato M."/>
            <person name="Girolomoni L."/>
            <person name="Cosentino E."/>
            <person name="Cuine S."/>
            <person name="Li-Beisson Y."/>
            <person name="Delledonne M."/>
            <person name="Ballottari M."/>
        </authorList>
    </citation>
    <scope>NUCLEOTIDE SEQUENCE</scope>
    <source>
        <strain evidence="2">211/11P</strain>
    </source>
</reference>
<feature type="compositionally biased region" description="Low complexity" evidence="1">
    <location>
        <begin position="405"/>
        <end position="454"/>
    </location>
</feature>
<sequence>MPDLPTSIDGIWEAAWQGFAPVPAQHQQQGGVQSSDSAIGDDGRQAGQSQDTSAAAARDGGLQRTPVLLLQGIRGSDRSRLLALCLAALEAQVTALPAGFISGPAAATAAQWRQLTSALLALSSTEAAASWLGYVPELLLTTAFKQLQAADPIVLQAAGLQAAAAALQHQAAAAAGGGADAGPSTRRKAASRNGDGGSSQDGFNEAVQWYCLDEKLQLYSSVVRLLTCSCIEGQHSGPLALPTQFSGAPAPSDPSSDPSLTSDNVSAAAPPGSVSGSGHSIVRSHALQLLRQHQQRQEPESASGGIRGWRATAAGTRNDSQLLALAPAVLQDMAVTAADAVAAAYLADAATAGPVFGSTTAASSSAVVKQGSSSVSSSSGVSSWLGRLGAAGTPQHQRQPAQRQGAAVPSAAVSGAAVGHAESGGYSKSSSSSSSSSSAVPGSTPSSASSGAGSPLESGWWPTFVHSQLSSTRQLQRFANQVSLNRWVERNYRGVADIYEDRLRLFAIGGRGRLLASRVAPMKRTPELGRLKGLRYAASLLLEAVDLLSPVLRTLWGRATAAASWLVVRAVGEAVALVRRGIQLGRGGRGDGARGQQRRQGQARRSEAEDGSGSGSGSGSEGTRRGPSAGGKQQRRRSGDTPADRAGNMQPGWAW</sequence>
<protein>
    <submittedName>
        <fullName evidence="2">Uncharacterized protein</fullName>
    </submittedName>
</protein>
<name>A0A9D4TKV3_CHLVU</name>
<feature type="region of interest" description="Disordered" evidence="1">
    <location>
        <begin position="586"/>
        <end position="655"/>
    </location>
</feature>
<dbReference type="Proteomes" id="UP001055712">
    <property type="component" value="Unassembled WGS sequence"/>
</dbReference>
<keyword evidence="3" id="KW-1185">Reference proteome</keyword>
<accession>A0A9D4TKV3</accession>
<evidence type="ECO:0000313" key="3">
    <source>
        <dbReference type="Proteomes" id="UP001055712"/>
    </source>
</evidence>
<dbReference type="OrthoDB" id="2020436at2759"/>
<dbReference type="PANTHER" id="PTHR36807:SF2">
    <property type="entry name" value="PHOSPHOGLYCOLATE PHOSPHATASE"/>
    <property type="match status" value="1"/>
</dbReference>
<evidence type="ECO:0000313" key="2">
    <source>
        <dbReference type="EMBL" id="KAI3428424.1"/>
    </source>
</evidence>
<gene>
    <name evidence="2" type="ORF">D9Q98_007251</name>
</gene>
<feature type="region of interest" description="Disordered" evidence="1">
    <location>
        <begin position="23"/>
        <end position="58"/>
    </location>
</feature>